<organism evidence="1 2">
    <name type="scientific">Setaria italica</name>
    <name type="common">Foxtail millet</name>
    <name type="synonym">Panicum italicum</name>
    <dbReference type="NCBI Taxonomy" id="4555"/>
    <lineage>
        <taxon>Eukaryota</taxon>
        <taxon>Viridiplantae</taxon>
        <taxon>Streptophyta</taxon>
        <taxon>Embryophyta</taxon>
        <taxon>Tracheophyta</taxon>
        <taxon>Spermatophyta</taxon>
        <taxon>Magnoliopsida</taxon>
        <taxon>Liliopsida</taxon>
        <taxon>Poales</taxon>
        <taxon>Poaceae</taxon>
        <taxon>PACMAD clade</taxon>
        <taxon>Panicoideae</taxon>
        <taxon>Panicodae</taxon>
        <taxon>Paniceae</taxon>
        <taxon>Cenchrinae</taxon>
        <taxon>Setaria</taxon>
    </lineage>
</organism>
<name>K4AI12_SETIT</name>
<dbReference type="EnsemblPlants" id="KQK86821">
    <property type="protein sequence ID" value="KQK86821"/>
    <property type="gene ID" value="SETIT_038519mg"/>
</dbReference>
<sequence length="49" mass="5768">MFTTTEHPGVSRQHPFSSCISLSETGLIYSFPNMHSAFFFYNFFNERRT</sequence>
<dbReference type="EMBL" id="AGNK02005341">
    <property type="status" value="NOT_ANNOTATED_CDS"/>
    <property type="molecule type" value="Genomic_DNA"/>
</dbReference>
<dbReference type="InParanoid" id="K4AI12"/>
<dbReference type="HOGENOM" id="CLU_3145360_0_0_1"/>
<dbReference type="Proteomes" id="UP000004995">
    <property type="component" value="Unassembled WGS sequence"/>
</dbReference>
<proteinExistence type="predicted"/>
<keyword evidence="2" id="KW-1185">Reference proteome</keyword>
<evidence type="ECO:0000313" key="2">
    <source>
        <dbReference type="Proteomes" id="UP000004995"/>
    </source>
</evidence>
<protein>
    <submittedName>
        <fullName evidence="1">Uncharacterized protein</fullName>
    </submittedName>
</protein>
<accession>K4AI12</accession>
<evidence type="ECO:0000313" key="1">
    <source>
        <dbReference type="EnsemblPlants" id="KQK86821"/>
    </source>
</evidence>
<reference evidence="2" key="1">
    <citation type="journal article" date="2012" name="Nat. Biotechnol.">
        <title>Reference genome sequence of the model plant Setaria.</title>
        <authorList>
            <person name="Bennetzen J.L."/>
            <person name="Schmutz J."/>
            <person name="Wang H."/>
            <person name="Percifield R."/>
            <person name="Hawkins J."/>
            <person name="Pontaroli A.C."/>
            <person name="Estep M."/>
            <person name="Feng L."/>
            <person name="Vaughn J.N."/>
            <person name="Grimwood J."/>
            <person name="Jenkins J."/>
            <person name="Barry K."/>
            <person name="Lindquist E."/>
            <person name="Hellsten U."/>
            <person name="Deshpande S."/>
            <person name="Wang X."/>
            <person name="Wu X."/>
            <person name="Mitros T."/>
            <person name="Triplett J."/>
            <person name="Yang X."/>
            <person name="Ye C.Y."/>
            <person name="Mauro-Herrera M."/>
            <person name="Wang L."/>
            <person name="Li P."/>
            <person name="Sharma M."/>
            <person name="Sharma R."/>
            <person name="Ronald P.C."/>
            <person name="Panaud O."/>
            <person name="Kellogg E.A."/>
            <person name="Brutnell T.P."/>
            <person name="Doust A.N."/>
            <person name="Tuskan G.A."/>
            <person name="Rokhsar D."/>
            <person name="Devos K.M."/>
        </authorList>
    </citation>
    <scope>NUCLEOTIDE SEQUENCE [LARGE SCALE GENOMIC DNA]</scope>
    <source>
        <strain evidence="2">cv. Yugu1</strain>
    </source>
</reference>
<reference evidence="1" key="2">
    <citation type="submission" date="2018-08" db="UniProtKB">
        <authorList>
            <consortium name="EnsemblPlants"/>
        </authorList>
    </citation>
    <scope>IDENTIFICATION</scope>
    <source>
        <strain evidence="1">Yugu1</strain>
    </source>
</reference>
<dbReference type="Gramene" id="KQK86821">
    <property type="protein sequence ID" value="KQK86821"/>
    <property type="gene ID" value="SETIT_038519mg"/>
</dbReference>
<dbReference type="AlphaFoldDB" id="K4AI12"/>